<gene>
    <name evidence="2" type="ORF">ACOF00016_LOCUS15069</name>
</gene>
<protein>
    <submittedName>
        <fullName evidence="2">Uncharacterized protein</fullName>
    </submittedName>
</protein>
<reference evidence="2" key="1">
    <citation type="submission" date="2021-01" db="EMBL/GenBank/DDBJ databases">
        <authorList>
            <person name="Corre E."/>
            <person name="Pelletier E."/>
            <person name="Niang G."/>
            <person name="Scheremetjew M."/>
            <person name="Finn R."/>
            <person name="Kale V."/>
            <person name="Holt S."/>
            <person name="Cochrane G."/>
            <person name="Meng A."/>
            <person name="Brown T."/>
            <person name="Cohen L."/>
        </authorList>
    </citation>
    <scope>NUCLEOTIDE SEQUENCE</scope>
    <source>
        <strain evidence="2">CCMP127</strain>
    </source>
</reference>
<organism evidence="2">
    <name type="scientific">Amphora coffeiformis</name>
    <dbReference type="NCBI Taxonomy" id="265554"/>
    <lineage>
        <taxon>Eukaryota</taxon>
        <taxon>Sar</taxon>
        <taxon>Stramenopiles</taxon>
        <taxon>Ochrophyta</taxon>
        <taxon>Bacillariophyta</taxon>
        <taxon>Bacillariophyceae</taxon>
        <taxon>Bacillariophycidae</taxon>
        <taxon>Thalassiophysales</taxon>
        <taxon>Catenulaceae</taxon>
        <taxon>Amphora</taxon>
    </lineage>
</organism>
<proteinExistence type="predicted"/>
<feature type="region of interest" description="Disordered" evidence="1">
    <location>
        <begin position="1"/>
        <end position="30"/>
    </location>
</feature>
<evidence type="ECO:0000313" key="2">
    <source>
        <dbReference type="EMBL" id="CAE0418183.1"/>
    </source>
</evidence>
<evidence type="ECO:0000256" key="1">
    <source>
        <dbReference type="SAM" id="MobiDB-lite"/>
    </source>
</evidence>
<name>A0A7S3PC94_9STRA</name>
<dbReference type="AlphaFoldDB" id="A0A7S3PC94"/>
<feature type="region of interest" description="Disordered" evidence="1">
    <location>
        <begin position="265"/>
        <end position="336"/>
    </location>
</feature>
<feature type="compositionally biased region" description="Basic and acidic residues" evidence="1">
    <location>
        <begin position="265"/>
        <end position="278"/>
    </location>
</feature>
<dbReference type="EMBL" id="HBIM01019997">
    <property type="protein sequence ID" value="CAE0418183.1"/>
    <property type="molecule type" value="Transcribed_RNA"/>
</dbReference>
<sequence>MSNNSYNDEMHPGYSTTSNSGNHLHQQPQHRNDAMQVQVHHHLQHHHSPHDLADAALMMALPVGGGSAPPAGTTAKLKRMCRFPGCTKVIKSQGHCQRHGARAKRCRVEGCDKQAQGTHDGMCKRHWKAQNFPEEPAQEPEMLEPVGESAYDFLLPRSIAYRPVLNAERTGPRSLMPLVEVLRDGAETKEAGWHRNAERAARGLPPVENISNHMEPWEKQLALVEILLLSGGTPQANFRHLAHAWGRERGFHHVLINTVCTRRGEVERKRRSDAREDAAGGSNKRPRSDNSSDEDHDNNKPTESIYLHAAGMMGGGGEDDEDDEDPSSHRKRPARV</sequence>
<accession>A0A7S3PC94</accession>
<feature type="compositionally biased region" description="Polar residues" evidence="1">
    <location>
        <begin position="14"/>
        <end position="29"/>
    </location>
</feature>